<evidence type="ECO:0000256" key="4">
    <source>
        <dbReference type="SAM" id="Phobius"/>
    </source>
</evidence>
<organism evidence="7 8">
    <name type="scientific">Phytophthora aleatoria</name>
    <dbReference type="NCBI Taxonomy" id="2496075"/>
    <lineage>
        <taxon>Eukaryota</taxon>
        <taxon>Sar</taxon>
        <taxon>Stramenopiles</taxon>
        <taxon>Oomycota</taxon>
        <taxon>Peronosporomycetes</taxon>
        <taxon>Peronosporales</taxon>
        <taxon>Peronosporaceae</taxon>
        <taxon>Phytophthora</taxon>
    </lineage>
</organism>
<evidence type="ECO:0000256" key="5">
    <source>
        <dbReference type="SAM" id="SignalP"/>
    </source>
</evidence>
<comment type="caution">
    <text evidence="7">The sequence shown here is derived from an EMBL/GenBank/DDBJ whole genome shotgun (WGS) entry which is preliminary data.</text>
</comment>
<accession>A0A8J5JEY3</accession>
<dbReference type="Proteomes" id="UP000709295">
    <property type="component" value="Unassembled WGS sequence"/>
</dbReference>
<protein>
    <recommendedName>
        <fullName evidence="6">MRH domain-containing protein</fullName>
    </recommendedName>
</protein>
<keyword evidence="4" id="KW-0472">Membrane</keyword>
<keyword evidence="1 5" id="KW-0732">Signal</keyword>
<dbReference type="EMBL" id="JAENGY010000098">
    <property type="protein sequence ID" value="KAG6973971.1"/>
    <property type="molecule type" value="Genomic_DNA"/>
</dbReference>
<feature type="chain" id="PRO_5035145029" description="MRH domain-containing protein" evidence="5">
    <location>
        <begin position="20"/>
        <end position="1248"/>
    </location>
</feature>
<dbReference type="SMART" id="SM01411">
    <property type="entry name" value="Ephrin_rec_like"/>
    <property type="match status" value="3"/>
</dbReference>
<evidence type="ECO:0000313" key="7">
    <source>
        <dbReference type="EMBL" id="KAG6973971.1"/>
    </source>
</evidence>
<dbReference type="PANTHER" id="PTHR22727:SF15">
    <property type="entry name" value="MRH DOMAIN-CONTAINING PROTEIN"/>
    <property type="match status" value="1"/>
</dbReference>
<reference evidence="7" key="1">
    <citation type="submission" date="2021-01" db="EMBL/GenBank/DDBJ databases">
        <title>Phytophthora aleatoria, a newly-described species from Pinus radiata is distinct from Phytophthora cactorum isolates based on comparative genomics.</title>
        <authorList>
            <person name="Mcdougal R."/>
            <person name="Panda P."/>
            <person name="Williams N."/>
            <person name="Studholme D.J."/>
        </authorList>
    </citation>
    <scope>NUCLEOTIDE SEQUENCE</scope>
    <source>
        <strain evidence="7">NZFS 4037</strain>
    </source>
</reference>
<feature type="region of interest" description="Disordered" evidence="3">
    <location>
        <begin position="1023"/>
        <end position="1048"/>
    </location>
</feature>
<dbReference type="InterPro" id="IPR039181">
    <property type="entry name" value="Elapor1/2"/>
</dbReference>
<dbReference type="Pfam" id="PF07699">
    <property type="entry name" value="Ephrin_rec_like"/>
    <property type="match status" value="1"/>
</dbReference>
<name>A0A8J5JEY3_9STRA</name>
<keyword evidence="4" id="KW-1133">Transmembrane helix</keyword>
<proteinExistence type="predicted"/>
<dbReference type="GO" id="GO:0016020">
    <property type="term" value="C:membrane"/>
    <property type="evidence" value="ECO:0007669"/>
    <property type="project" value="TreeGrafter"/>
</dbReference>
<dbReference type="PANTHER" id="PTHR22727">
    <property type="entry name" value="PROTEIN CBG13728"/>
    <property type="match status" value="1"/>
</dbReference>
<dbReference type="InterPro" id="IPR011641">
    <property type="entry name" value="Tyr-kin_ephrin_A/B_rcpt-like"/>
</dbReference>
<feature type="transmembrane region" description="Helical" evidence="4">
    <location>
        <begin position="1111"/>
        <end position="1129"/>
    </location>
</feature>
<gene>
    <name evidence="7" type="ORF">JG688_00003275</name>
</gene>
<sequence>MRTAVWLVAAGSVASVALASGPKFYYGFSDCVDDERSLFYYLKSESTCSSNTTGQLPFMVSAVTSNATADIISEPSSVPVSGCERCPQGKYSLGGGKLFSQRTDAWSSPLAAELQTDCMTQNMYTGQWQHNCNPWVPSADGSYISSGQNSGVMQNFEGTRLYSTLRVSATFVRDGSVTYKYRVDAEQPYDGLMFQIDDDQSAGLVSQTDGWKEAVVQVSAGAHTLAWNYMKDYAGDAGEDKAYLKVIELVGTAWSDLHCHTCGGDMTNSGGSLCAFCGPNEYAAAKSNSELDFTCYSCPPNTYAPKGSIGISSCVEQRACSMDDVDETFTACKNGLRDVKYSWSEPQTCDSTLKSSIKLPKAQKGVECASCARGYQLTEDDGCEACGANQALSSSGKCEECPAGTVVVNALEFGAGTPDAWNSWPQVVNTEAAKHAGWKLTKSGLVFAQHTSNDDDGDSSRPSRSALSFNVPFVHSGVLNVTYKLSGVPTFEGDGSRAWVELEIRDSGDNDKKSKKEVDIPSAPGSNDGTDSSSGAAENKNVVHLLHGGENGTFSEIIQINVTTAAVKEFSFVVRATTAEAKRAIEAKVTYLGFTGTQEGAGVSCDSCPSGYEPINSDDDSQMSCRICPAGTFAEAGDSTGIVACAECPANTYSKQGASKCTPCGENTFSSTGAVTCSAPQALTLNASASSDTVTLSSSASASSDVVSSALNGLQVTYNLSLLEALVWGNESWILDDTVYGNSTSLQSIKPVESSMAFQADSQNYWFAGLFRPLGSGWLEQVPGQIVDQEVDITSEVAHVVFASMINPREAGHYFQQNSGVYGNVMCSAPSQWKLVNGGSHMDILPLESGAGVKVSFTNGSPCVNGKTMSTTFNFECDLNSASASQDDDKCNWDIVWKTAYACPVCDDDYFNELRSTCNGGEQLVSYARKLACYGGSESESTETISTCTESAVVLDTKALYSVYVAIVVIGFVVLLLMMGILIIHRKYRNAYNDYLYLKGKLPTEEKVQDDGSKETTFEFTPRSNALHSSPLGDTSSPATPDQEEKTSDVDGIELKLQSIYLLGICWRLLLMFSVVSVTFDTQVQGLTFVIVQLDSKYSSRLPPSLLTMKMSVASIAVALVYFLSFVAADHVMTSDQYRVQLAQNIKEMMGNSPEAGPASAMTTEDLIGFLSGLATNPAVLSNAAGIISAAASGNTPALAGHVVGLLGAAIPTATSAPVVETPAPVAPMAPMYAAPAAAPAELPSTSA</sequence>
<feature type="compositionally biased region" description="Polar residues" evidence="3">
    <location>
        <begin position="1023"/>
        <end position="1040"/>
    </location>
</feature>
<dbReference type="InterPro" id="IPR044865">
    <property type="entry name" value="MRH_dom"/>
</dbReference>
<keyword evidence="8" id="KW-1185">Reference proteome</keyword>
<evidence type="ECO:0000256" key="2">
    <source>
        <dbReference type="ARBA" id="ARBA00023157"/>
    </source>
</evidence>
<evidence type="ECO:0000256" key="1">
    <source>
        <dbReference type="ARBA" id="ARBA00022729"/>
    </source>
</evidence>
<feature type="signal peptide" evidence="5">
    <location>
        <begin position="1"/>
        <end position="19"/>
    </location>
</feature>
<feature type="compositionally biased region" description="Basic and acidic residues" evidence="3">
    <location>
        <begin position="508"/>
        <end position="519"/>
    </location>
</feature>
<feature type="compositionally biased region" description="Polar residues" evidence="3">
    <location>
        <begin position="524"/>
        <end position="536"/>
    </location>
</feature>
<feature type="domain" description="MRH" evidence="6">
    <location>
        <begin position="712"/>
        <end position="905"/>
    </location>
</feature>
<feature type="transmembrane region" description="Helical" evidence="4">
    <location>
        <begin position="961"/>
        <end position="984"/>
    </location>
</feature>
<dbReference type="PROSITE" id="PS51914">
    <property type="entry name" value="MRH"/>
    <property type="match status" value="1"/>
</dbReference>
<evidence type="ECO:0000313" key="8">
    <source>
        <dbReference type="Proteomes" id="UP000709295"/>
    </source>
</evidence>
<dbReference type="AlphaFoldDB" id="A0A8J5JEY3"/>
<keyword evidence="4" id="KW-0812">Transmembrane</keyword>
<evidence type="ECO:0000256" key="3">
    <source>
        <dbReference type="SAM" id="MobiDB-lite"/>
    </source>
</evidence>
<feature type="region of interest" description="Disordered" evidence="3">
    <location>
        <begin position="508"/>
        <end position="536"/>
    </location>
</feature>
<keyword evidence="2" id="KW-1015">Disulfide bond</keyword>
<evidence type="ECO:0000259" key="6">
    <source>
        <dbReference type="PROSITE" id="PS51914"/>
    </source>
</evidence>